<dbReference type="Gene3D" id="3.40.50.2000">
    <property type="entry name" value="Glycogen Phosphorylase B"/>
    <property type="match status" value="2"/>
</dbReference>
<accession>A0ABS2DME4</accession>
<evidence type="ECO:0000259" key="2">
    <source>
        <dbReference type="Pfam" id="PF00534"/>
    </source>
</evidence>
<evidence type="ECO:0000256" key="1">
    <source>
        <dbReference type="ARBA" id="ARBA00009481"/>
    </source>
</evidence>
<dbReference type="PANTHER" id="PTHR45947">
    <property type="entry name" value="SULFOQUINOVOSYL TRANSFERASE SQD2"/>
    <property type="match status" value="1"/>
</dbReference>
<keyword evidence="5" id="KW-1185">Reference proteome</keyword>
<name>A0ABS2DME4_9BACI</name>
<organism evidence="4 5">
    <name type="scientific">Bacillus suaedaesalsae</name>
    <dbReference type="NCBI Taxonomy" id="2810349"/>
    <lineage>
        <taxon>Bacteria</taxon>
        <taxon>Bacillati</taxon>
        <taxon>Bacillota</taxon>
        <taxon>Bacilli</taxon>
        <taxon>Bacillales</taxon>
        <taxon>Bacillaceae</taxon>
        <taxon>Bacillus</taxon>
    </lineage>
</organism>
<dbReference type="InterPro" id="IPR001296">
    <property type="entry name" value="Glyco_trans_1"/>
</dbReference>
<evidence type="ECO:0000313" key="5">
    <source>
        <dbReference type="Proteomes" id="UP001518925"/>
    </source>
</evidence>
<dbReference type="InterPro" id="IPR028098">
    <property type="entry name" value="Glyco_trans_4-like_N"/>
</dbReference>
<dbReference type="CDD" id="cd03814">
    <property type="entry name" value="GT4-like"/>
    <property type="match status" value="1"/>
</dbReference>
<dbReference type="Proteomes" id="UP001518925">
    <property type="component" value="Unassembled WGS sequence"/>
</dbReference>
<dbReference type="Pfam" id="PF13439">
    <property type="entry name" value="Glyco_transf_4"/>
    <property type="match status" value="1"/>
</dbReference>
<protein>
    <submittedName>
        <fullName evidence="4">Glycosyltransferase family 1 protein</fullName>
    </submittedName>
</protein>
<dbReference type="SUPFAM" id="SSF53756">
    <property type="entry name" value="UDP-Glycosyltransferase/glycogen phosphorylase"/>
    <property type="match status" value="1"/>
</dbReference>
<dbReference type="InterPro" id="IPR050194">
    <property type="entry name" value="Glycosyltransferase_grp1"/>
</dbReference>
<sequence>MKIAIFTDTFTPQVNGVARTFQRFVDYLEEHNIEYRLFVPDSEEDLYSSQILRFTSFPFYLYPECRLALPNVFHIKKELEQFQPDIIHIATPFNMGLTGLYYGKKLNIPMVGSYHTHFDRYLEYYHLQFLSKWIWKYLNWFHRLFEMNFVPSFETKREVSRNGFRNVQIWSRGVDCERFHPQFHSNSIRKKYNIKERYILSFVGRLAPEKDIDVIMEVAEKLPLPLKENVHWLIAGDGPLRDELESVKPQNMTFTGYLRGDQLAELYAVSDLFVFPSTTETFGNVVLEAHACGTPVIGARAGGVQEIIQHGQTGWLCKPKDTEDFSRRIQSSLENPGQLKHMGIEARNYALSKSWEEIFINLIQQYESVIHRDQNQRKVANM</sequence>
<reference evidence="4 5" key="1">
    <citation type="submission" date="2021-02" db="EMBL/GenBank/DDBJ databases">
        <title>Bacillus sp. RD4P76, an endophyte from a halophyte.</title>
        <authorList>
            <person name="Sun J.-Q."/>
        </authorList>
    </citation>
    <scope>NUCLEOTIDE SEQUENCE [LARGE SCALE GENOMIC DNA]</scope>
    <source>
        <strain evidence="4 5">RD4P76</strain>
    </source>
</reference>
<dbReference type="PANTHER" id="PTHR45947:SF3">
    <property type="entry name" value="SULFOQUINOVOSYL TRANSFERASE SQD2"/>
    <property type="match status" value="1"/>
</dbReference>
<comment type="caution">
    <text evidence="4">The sequence shown here is derived from an EMBL/GenBank/DDBJ whole genome shotgun (WGS) entry which is preliminary data.</text>
</comment>
<dbReference type="RefSeq" id="WP_204205003.1">
    <property type="nucleotide sequence ID" value="NZ_JAFELM010000043.1"/>
</dbReference>
<dbReference type="Pfam" id="PF00534">
    <property type="entry name" value="Glycos_transf_1"/>
    <property type="match status" value="1"/>
</dbReference>
<comment type="similarity">
    <text evidence="1">Belongs to the glycosyltransferase group 1 family. Glycosyltransferase 4 subfamily.</text>
</comment>
<evidence type="ECO:0000313" key="4">
    <source>
        <dbReference type="EMBL" id="MBM6619527.1"/>
    </source>
</evidence>
<evidence type="ECO:0000259" key="3">
    <source>
        <dbReference type="Pfam" id="PF13439"/>
    </source>
</evidence>
<feature type="domain" description="Glycosyl transferase family 1" evidence="2">
    <location>
        <begin position="187"/>
        <end position="348"/>
    </location>
</feature>
<dbReference type="EMBL" id="JAFELM010000043">
    <property type="protein sequence ID" value="MBM6619527.1"/>
    <property type="molecule type" value="Genomic_DNA"/>
</dbReference>
<feature type="domain" description="Glycosyltransferase subfamily 4-like N-terminal" evidence="3">
    <location>
        <begin position="14"/>
        <end position="178"/>
    </location>
</feature>
<gene>
    <name evidence="4" type="ORF">JR050_17840</name>
</gene>
<proteinExistence type="inferred from homology"/>